<sequence length="61" mass="6507">FADRRAIVRAAHESGDGSGEGIFHHRGRQYVGYRHWTAGATFMQPGTASGGSSDSGRMAQV</sequence>
<dbReference type="Proteomes" id="UP001328107">
    <property type="component" value="Unassembled WGS sequence"/>
</dbReference>
<feature type="non-terminal residue" evidence="1">
    <location>
        <position position="1"/>
    </location>
</feature>
<comment type="caution">
    <text evidence="1">The sequence shown here is derived from an EMBL/GenBank/DDBJ whole genome shotgun (WGS) entry which is preliminary data.</text>
</comment>
<reference evidence="2" key="1">
    <citation type="submission" date="2022-10" db="EMBL/GenBank/DDBJ databases">
        <title>Genome assembly of Pristionchus species.</title>
        <authorList>
            <person name="Yoshida K."/>
            <person name="Sommer R.J."/>
        </authorList>
    </citation>
    <scope>NUCLEOTIDE SEQUENCE [LARGE SCALE GENOMIC DNA]</scope>
    <source>
        <strain evidence="2">RS5460</strain>
    </source>
</reference>
<dbReference type="EMBL" id="BTRK01000002">
    <property type="protein sequence ID" value="GMR35545.1"/>
    <property type="molecule type" value="Genomic_DNA"/>
</dbReference>
<evidence type="ECO:0000313" key="1">
    <source>
        <dbReference type="EMBL" id="GMR35545.1"/>
    </source>
</evidence>
<feature type="non-terminal residue" evidence="1">
    <location>
        <position position="61"/>
    </location>
</feature>
<name>A0AAN4ZD67_9BILA</name>
<protein>
    <submittedName>
        <fullName evidence="1">Uncharacterized protein</fullName>
    </submittedName>
</protein>
<accession>A0AAN4ZD67</accession>
<gene>
    <name evidence="1" type="ORF">PMAYCL1PPCAC_05740</name>
</gene>
<dbReference type="AlphaFoldDB" id="A0AAN4ZD67"/>
<organism evidence="1 2">
    <name type="scientific">Pristionchus mayeri</name>
    <dbReference type="NCBI Taxonomy" id="1317129"/>
    <lineage>
        <taxon>Eukaryota</taxon>
        <taxon>Metazoa</taxon>
        <taxon>Ecdysozoa</taxon>
        <taxon>Nematoda</taxon>
        <taxon>Chromadorea</taxon>
        <taxon>Rhabditida</taxon>
        <taxon>Rhabditina</taxon>
        <taxon>Diplogasteromorpha</taxon>
        <taxon>Diplogasteroidea</taxon>
        <taxon>Neodiplogasteridae</taxon>
        <taxon>Pristionchus</taxon>
    </lineage>
</organism>
<proteinExistence type="predicted"/>
<evidence type="ECO:0000313" key="2">
    <source>
        <dbReference type="Proteomes" id="UP001328107"/>
    </source>
</evidence>
<keyword evidence="2" id="KW-1185">Reference proteome</keyword>